<dbReference type="PANTHER" id="PTHR10949">
    <property type="entry name" value="LIPOYL SYNTHASE"/>
    <property type="match status" value="1"/>
</dbReference>
<dbReference type="GO" id="GO:0051539">
    <property type="term" value="F:4 iron, 4 sulfur cluster binding"/>
    <property type="evidence" value="ECO:0007669"/>
    <property type="project" value="UniProtKB-UniRule"/>
</dbReference>
<comment type="catalytic activity">
    <reaction evidence="8 9">
        <text>[[Fe-S] cluster scaffold protein carrying a second [4Fe-4S](2+) cluster] + N(6)-octanoyl-L-lysyl-[protein] + 2 oxidized [2Fe-2S]-[ferredoxin] + 2 S-adenosyl-L-methionine + 4 H(+) = [[Fe-S] cluster scaffold protein] + N(6)-[(R)-dihydrolipoyl]-L-lysyl-[protein] + 4 Fe(3+) + 2 hydrogen sulfide + 2 5'-deoxyadenosine + 2 L-methionine + 2 reduced [2Fe-2S]-[ferredoxin]</text>
        <dbReference type="Rhea" id="RHEA:16585"/>
        <dbReference type="Rhea" id="RHEA-COMP:9928"/>
        <dbReference type="Rhea" id="RHEA-COMP:10000"/>
        <dbReference type="Rhea" id="RHEA-COMP:10001"/>
        <dbReference type="Rhea" id="RHEA-COMP:10475"/>
        <dbReference type="Rhea" id="RHEA-COMP:14568"/>
        <dbReference type="Rhea" id="RHEA-COMP:14569"/>
        <dbReference type="ChEBI" id="CHEBI:15378"/>
        <dbReference type="ChEBI" id="CHEBI:17319"/>
        <dbReference type="ChEBI" id="CHEBI:29034"/>
        <dbReference type="ChEBI" id="CHEBI:29919"/>
        <dbReference type="ChEBI" id="CHEBI:33722"/>
        <dbReference type="ChEBI" id="CHEBI:33737"/>
        <dbReference type="ChEBI" id="CHEBI:33738"/>
        <dbReference type="ChEBI" id="CHEBI:57844"/>
        <dbReference type="ChEBI" id="CHEBI:59789"/>
        <dbReference type="ChEBI" id="CHEBI:78809"/>
        <dbReference type="ChEBI" id="CHEBI:83100"/>
        <dbReference type="EC" id="2.8.1.8"/>
    </reaction>
</comment>
<feature type="compositionally biased region" description="Low complexity" evidence="10">
    <location>
        <begin position="18"/>
        <end position="34"/>
    </location>
</feature>
<dbReference type="SFLD" id="SFLDS00029">
    <property type="entry name" value="Radical_SAM"/>
    <property type="match status" value="1"/>
</dbReference>
<dbReference type="InterPro" id="IPR006638">
    <property type="entry name" value="Elp3/MiaA/NifB-like_rSAM"/>
</dbReference>
<dbReference type="Gene3D" id="3.20.20.70">
    <property type="entry name" value="Aldolase class I"/>
    <property type="match status" value="1"/>
</dbReference>
<dbReference type="Proteomes" id="UP000187429">
    <property type="component" value="Unassembled WGS sequence"/>
</dbReference>
<feature type="binding site" evidence="9">
    <location>
        <position position="359"/>
    </location>
    <ligand>
        <name>[4Fe-4S] cluster</name>
        <dbReference type="ChEBI" id="CHEBI:49883"/>
        <label>1</label>
    </ligand>
</feature>
<dbReference type="GO" id="GO:0046872">
    <property type="term" value="F:metal ion binding"/>
    <property type="evidence" value="ECO:0007669"/>
    <property type="project" value="UniProtKB-KW"/>
</dbReference>
<comment type="cofactor">
    <cofactor evidence="9">
        <name>[4Fe-4S] cluster</name>
        <dbReference type="ChEBI" id="CHEBI:49883"/>
    </cofactor>
    <text evidence="9">Binds 2 [4Fe-4S] clusters per subunit. One cluster is coordinated with 3 cysteines and an exchangeable S-adenosyl-L-methionine.</text>
</comment>
<dbReference type="UniPathway" id="UPA00538">
    <property type="reaction ID" value="UER00593"/>
</dbReference>
<feature type="compositionally biased region" description="Polar residues" evidence="10">
    <location>
        <begin position="35"/>
        <end position="45"/>
    </location>
</feature>
<dbReference type="SFLD" id="SFLDF00271">
    <property type="entry name" value="lipoyl_synthase"/>
    <property type="match status" value="1"/>
</dbReference>
<dbReference type="CDD" id="cd01335">
    <property type="entry name" value="Radical_SAM"/>
    <property type="match status" value="1"/>
</dbReference>
<evidence type="ECO:0000256" key="3">
    <source>
        <dbReference type="ARBA" id="ARBA00022679"/>
    </source>
</evidence>
<comment type="pathway">
    <text evidence="9">Protein modification; protein lipoylation via endogenous pathway; protein N(6)-(lipoyl)lysine from octanoyl-[acyl-carrier-protein]: step 2/2.</text>
</comment>
<keyword evidence="13" id="KW-1185">Reference proteome</keyword>
<keyword evidence="7 9" id="KW-0411">Iron-sulfur</keyword>
<dbReference type="InterPro" id="IPR003698">
    <property type="entry name" value="Lipoyl_synth"/>
</dbReference>
<evidence type="ECO:0000256" key="9">
    <source>
        <dbReference type="HAMAP-Rule" id="MF_03123"/>
    </source>
</evidence>
<comment type="caution">
    <text evidence="12">The sequence shown here is derived from an EMBL/GenBank/DDBJ whole genome shotgun (WGS) entry which is preliminary data.</text>
</comment>
<dbReference type="Pfam" id="PF04055">
    <property type="entry name" value="Radical_SAM"/>
    <property type="match status" value="1"/>
</dbReference>
<keyword evidence="5 9" id="KW-0479">Metal-binding</keyword>
<dbReference type="EMBL" id="LSSM01001377">
    <property type="protein sequence ID" value="OMJ26755.1"/>
    <property type="molecule type" value="Genomic_DNA"/>
</dbReference>
<name>A0A1R1YIY7_9FUNG</name>
<gene>
    <name evidence="12" type="ORF">AYI69_g3838</name>
</gene>
<protein>
    <recommendedName>
        <fullName evidence="9">Lipoyl synthase, mitochondrial</fullName>
        <ecNumber evidence="9">2.8.1.8</ecNumber>
    </recommendedName>
    <alternativeName>
        <fullName evidence="9">Lipoate synthase</fullName>
        <shortName evidence="9">LS</shortName>
        <shortName evidence="9">Lip-syn</shortName>
    </alternativeName>
    <alternativeName>
        <fullName evidence="9">Lipoic acid synthase</fullName>
    </alternativeName>
</protein>
<keyword evidence="4 9" id="KW-0949">S-adenosyl-L-methionine</keyword>
<evidence type="ECO:0000256" key="7">
    <source>
        <dbReference type="ARBA" id="ARBA00023014"/>
    </source>
</evidence>
<evidence type="ECO:0000256" key="8">
    <source>
        <dbReference type="ARBA" id="ARBA00047326"/>
    </source>
</evidence>
<comment type="similarity">
    <text evidence="9">Belongs to the radical SAM superfamily. Lipoyl synthase family.</text>
</comment>
<feature type="binding site" evidence="9">
    <location>
        <position position="119"/>
    </location>
    <ligand>
        <name>[4Fe-4S] cluster</name>
        <dbReference type="ChEBI" id="CHEBI:49883"/>
        <label>1</label>
    </ligand>
</feature>
<dbReference type="PANTHER" id="PTHR10949:SF0">
    <property type="entry name" value="LIPOYL SYNTHASE, MITOCHONDRIAL"/>
    <property type="match status" value="1"/>
</dbReference>
<organism evidence="12 13">
    <name type="scientific">Smittium culicis</name>
    <dbReference type="NCBI Taxonomy" id="133412"/>
    <lineage>
        <taxon>Eukaryota</taxon>
        <taxon>Fungi</taxon>
        <taxon>Fungi incertae sedis</taxon>
        <taxon>Zoopagomycota</taxon>
        <taxon>Kickxellomycotina</taxon>
        <taxon>Harpellomycetes</taxon>
        <taxon>Harpellales</taxon>
        <taxon>Legeriomycetaceae</taxon>
        <taxon>Smittium</taxon>
    </lineage>
</organism>
<dbReference type="HAMAP" id="MF_00206">
    <property type="entry name" value="Lipoyl_synth"/>
    <property type="match status" value="1"/>
</dbReference>
<evidence type="ECO:0000256" key="10">
    <source>
        <dbReference type="SAM" id="MobiDB-lite"/>
    </source>
</evidence>
<dbReference type="PROSITE" id="PS51918">
    <property type="entry name" value="RADICAL_SAM"/>
    <property type="match status" value="1"/>
</dbReference>
<proteinExistence type="inferred from homology"/>
<feature type="binding site" evidence="9">
    <location>
        <position position="143"/>
    </location>
    <ligand>
        <name>[4Fe-4S] cluster</name>
        <dbReference type="ChEBI" id="CHEBI:49883"/>
        <label>2</label>
        <note>4Fe-4S-S-AdoMet</note>
    </ligand>
</feature>
<accession>A0A1R1YIY7</accession>
<feature type="binding site" evidence="9">
    <location>
        <position position="146"/>
    </location>
    <ligand>
        <name>[4Fe-4S] cluster</name>
        <dbReference type="ChEBI" id="CHEBI:49883"/>
        <label>2</label>
        <note>4Fe-4S-S-AdoMet</note>
    </ligand>
</feature>
<sequence length="376" mass="41659">MSIRSFSPLRQHIRAIRSYSSPATTTTTYPSPTSLGNAPTSTRPNFSEKLRSGPSLDQFINSEINSPISVNLDGKSRLPSWLKTKIPSGNNMSQIKKTLRKLNLSTVCEEAKCPNLNECWGGNESNTATATIMIMGDTCTRGCRFCSVKTSRSPAPLDPNEPEHVAQALASWGLDYVVITSVDRDDLKLDFGANHVSKVITTVKQKSPKLLVEVLSPDFQGKHDLVDIVLGSSSGIGPDVFAHNLETVKELQHVARDYRANYQQSLDVLSHAKKFNPKIITKTSLMLGIGETDSQILSTLKDLAEINVDIVTFGQYMRPTKRHMKVVEYIHPTKFDYWKTKATELGFKYVASGPLVRSSYKAAEFFIKDKLLANST</sequence>
<dbReference type="GO" id="GO:0009249">
    <property type="term" value="P:protein lipoylation"/>
    <property type="evidence" value="ECO:0007669"/>
    <property type="project" value="UniProtKB-UniRule"/>
</dbReference>
<comment type="subcellular location">
    <subcellularLocation>
        <location evidence="1 9">Mitochondrion</location>
    </subcellularLocation>
</comment>
<evidence type="ECO:0000313" key="12">
    <source>
        <dbReference type="EMBL" id="OMJ26755.1"/>
    </source>
</evidence>
<dbReference type="NCBIfam" id="TIGR00510">
    <property type="entry name" value="lipA"/>
    <property type="match status" value="1"/>
</dbReference>
<feature type="region of interest" description="Disordered" evidence="10">
    <location>
        <begin position="17"/>
        <end position="52"/>
    </location>
</feature>
<dbReference type="SFLD" id="SFLDG01058">
    <property type="entry name" value="lipoyl_synthase_like"/>
    <property type="match status" value="1"/>
</dbReference>
<dbReference type="InterPro" id="IPR058240">
    <property type="entry name" value="rSAM_sf"/>
</dbReference>
<dbReference type="PIRSF" id="PIRSF005963">
    <property type="entry name" value="Lipoyl_synth"/>
    <property type="match status" value="1"/>
</dbReference>
<evidence type="ECO:0000256" key="6">
    <source>
        <dbReference type="ARBA" id="ARBA00023004"/>
    </source>
</evidence>
<dbReference type="AlphaFoldDB" id="A0A1R1YIY7"/>
<evidence type="ECO:0000256" key="4">
    <source>
        <dbReference type="ARBA" id="ARBA00022691"/>
    </source>
</evidence>
<dbReference type="OrthoDB" id="3231at2759"/>
<keyword evidence="3 9" id="KW-0808">Transferase</keyword>
<feature type="binding site" evidence="9">
    <location>
        <position position="113"/>
    </location>
    <ligand>
        <name>[4Fe-4S] cluster</name>
        <dbReference type="ChEBI" id="CHEBI:49883"/>
        <label>1</label>
    </ligand>
</feature>
<dbReference type="GO" id="GO:0005739">
    <property type="term" value="C:mitochondrion"/>
    <property type="evidence" value="ECO:0007669"/>
    <property type="project" value="UniProtKB-SubCell"/>
</dbReference>
<comment type="function">
    <text evidence="9">Catalyzes the radical-mediated insertion of two sulfur atoms into the C-6 and C-8 positions of the octanoyl moiety bound to the lipoyl domains of lipoate-dependent enzymes, thereby converting the octanoylated domains into lipoylated derivatives.</text>
</comment>
<feature type="binding site" evidence="9">
    <location>
        <position position="139"/>
    </location>
    <ligand>
        <name>[4Fe-4S] cluster</name>
        <dbReference type="ChEBI" id="CHEBI:49883"/>
        <label>2</label>
        <note>4Fe-4S-S-AdoMet</note>
    </ligand>
</feature>
<keyword evidence="2 9" id="KW-0004">4Fe-4S</keyword>
<dbReference type="NCBIfam" id="NF004019">
    <property type="entry name" value="PRK05481.1"/>
    <property type="match status" value="1"/>
</dbReference>
<dbReference type="InterPro" id="IPR013785">
    <property type="entry name" value="Aldolase_TIM"/>
</dbReference>
<reference evidence="13" key="1">
    <citation type="submission" date="2017-01" db="EMBL/GenBank/DDBJ databases">
        <authorList>
            <person name="Wang Y."/>
            <person name="White M."/>
            <person name="Kvist S."/>
            <person name="Moncalvo J.-M."/>
        </authorList>
    </citation>
    <scope>NUCLEOTIDE SEQUENCE [LARGE SCALE GENOMIC DNA]</scope>
    <source>
        <strain evidence="13">ID-206-W2</strain>
    </source>
</reference>
<evidence type="ECO:0000313" key="13">
    <source>
        <dbReference type="Proteomes" id="UP000187429"/>
    </source>
</evidence>
<dbReference type="Pfam" id="PF16881">
    <property type="entry name" value="LIAS_N"/>
    <property type="match status" value="1"/>
</dbReference>
<evidence type="ECO:0000256" key="1">
    <source>
        <dbReference type="ARBA" id="ARBA00004173"/>
    </source>
</evidence>
<feature type="binding site" evidence="9">
    <location>
        <position position="108"/>
    </location>
    <ligand>
        <name>[4Fe-4S] cluster</name>
        <dbReference type="ChEBI" id="CHEBI:49883"/>
        <label>1</label>
    </ligand>
</feature>
<dbReference type="NCBIfam" id="NF009544">
    <property type="entry name" value="PRK12928.1"/>
    <property type="match status" value="1"/>
</dbReference>
<dbReference type="InterPro" id="IPR031691">
    <property type="entry name" value="LIAS_N"/>
</dbReference>
<dbReference type="InterPro" id="IPR007197">
    <property type="entry name" value="rSAM"/>
</dbReference>
<evidence type="ECO:0000256" key="2">
    <source>
        <dbReference type="ARBA" id="ARBA00022485"/>
    </source>
</evidence>
<keyword evidence="6 9" id="KW-0408">Iron</keyword>
<keyword evidence="9" id="KW-0496">Mitochondrion</keyword>
<dbReference type="SUPFAM" id="SSF102114">
    <property type="entry name" value="Radical SAM enzymes"/>
    <property type="match status" value="1"/>
</dbReference>
<dbReference type="SMART" id="SM00729">
    <property type="entry name" value="Elp3"/>
    <property type="match status" value="1"/>
</dbReference>
<evidence type="ECO:0000259" key="11">
    <source>
        <dbReference type="PROSITE" id="PS51918"/>
    </source>
</evidence>
<dbReference type="GO" id="GO:0016992">
    <property type="term" value="F:lipoate synthase activity"/>
    <property type="evidence" value="ECO:0007669"/>
    <property type="project" value="UniProtKB-UniRule"/>
</dbReference>
<evidence type="ECO:0000256" key="5">
    <source>
        <dbReference type="ARBA" id="ARBA00022723"/>
    </source>
</evidence>
<dbReference type="EC" id="2.8.1.8" evidence="9"/>
<feature type="domain" description="Radical SAM core" evidence="11">
    <location>
        <begin position="122"/>
        <end position="348"/>
    </location>
</feature>